<accession>A0AAE9CAL6</accession>
<sequence>MRETNEFIFFWMGDDIYSNFYYSPFTHQGIKFKWSEQAVMYRKAMLFGATKIAQNILDSDTPARCKFWGRSREIPFVENVWKVNRERIYREVLLDKFSLPELKKHILSTGDKILVEASPSDKIWGIGLHENHRDATNPRKWRGLNLLGKVLMQVRTELSFVKCVRKPIEMRAIQWHEGMDLGFVHDKAMVSEVWLDKGAEDGRYHVFTDDGMVNLYNGIIIVEKPNGMKQVYSQPLFNQFYEVIDNDK</sequence>
<evidence type="ECO:0000313" key="3">
    <source>
        <dbReference type="Proteomes" id="UP000827751"/>
    </source>
</evidence>
<dbReference type="InterPro" id="IPR012816">
    <property type="entry name" value="NADAR"/>
</dbReference>
<dbReference type="SUPFAM" id="SSF143990">
    <property type="entry name" value="YbiA-like"/>
    <property type="match status" value="1"/>
</dbReference>
<dbReference type="CDD" id="cd15457">
    <property type="entry name" value="NADAR"/>
    <property type="match status" value="1"/>
</dbReference>
<dbReference type="Pfam" id="PF08719">
    <property type="entry name" value="NADAR"/>
    <property type="match status" value="1"/>
</dbReference>
<dbReference type="InterPro" id="IPR037238">
    <property type="entry name" value="YbiA-like_sf"/>
</dbReference>
<keyword evidence="3" id="KW-1185">Reference proteome</keyword>
<name>A0AAE9CAL6_9CAUD</name>
<gene>
    <name evidence="2" type="ORF">CHEWBECCA_102</name>
</gene>
<protein>
    <submittedName>
        <fullName evidence="2">NADAR family protein</fullName>
    </submittedName>
</protein>
<organism evidence="2 3">
    <name type="scientific">Bacillus phage vB_BanS_Chewbecca</name>
    <dbReference type="NCBI Taxonomy" id="2894786"/>
    <lineage>
        <taxon>Viruses</taxon>
        <taxon>Duplodnaviria</taxon>
        <taxon>Heunggongvirae</taxon>
        <taxon>Uroviricota</taxon>
        <taxon>Caudoviricetes</taxon>
        <taxon>Joanripponvirinae</taxon>
        <taxon>Tsamsavirus</taxon>
        <taxon>Tsamsavirus chewbecca</taxon>
    </lineage>
</organism>
<reference evidence="2 3" key="1">
    <citation type="submission" date="2021-10" db="EMBL/GenBank/DDBJ databases">
        <authorList>
            <person name="Lavering E.D."/>
            <person name="James R."/>
            <person name="Fairhom J.D."/>
            <person name="Ogilvie B.H."/>
            <person name="Thurgood T.L."/>
            <person name="Robison R.A."/>
            <person name="Grose J.H."/>
        </authorList>
    </citation>
    <scope>NUCLEOTIDE SEQUENCE [LARGE SCALE GENOMIC DNA]</scope>
</reference>
<evidence type="ECO:0000259" key="1">
    <source>
        <dbReference type="Pfam" id="PF08719"/>
    </source>
</evidence>
<feature type="domain" description="NADAR" evidence="1">
    <location>
        <begin position="10"/>
        <end position="158"/>
    </location>
</feature>
<proteinExistence type="predicted"/>
<dbReference type="Gene3D" id="1.10.357.40">
    <property type="entry name" value="YbiA-like"/>
    <property type="match status" value="1"/>
</dbReference>
<dbReference type="EMBL" id="OK499972">
    <property type="protein sequence ID" value="UGO46185.1"/>
    <property type="molecule type" value="Genomic_DNA"/>
</dbReference>
<dbReference type="NCBIfam" id="TIGR02464">
    <property type="entry name" value="ribofla_fusion"/>
    <property type="match status" value="1"/>
</dbReference>
<evidence type="ECO:0000313" key="2">
    <source>
        <dbReference type="EMBL" id="UGO46185.1"/>
    </source>
</evidence>
<dbReference type="Proteomes" id="UP000827751">
    <property type="component" value="Segment"/>
</dbReference>